<proteinExistence type="predicted"/>
<comment type="caution">
    <text evidence="2">The sequence shown here is derived from an EMBL/GenBank/DDBJ whole genome shotgun (WGS) entry which is preliminary data.</text>
</comment>
<evidence type="ECO:0000313" key="2">
    <source>
        <dbReference type="EMBL" id="PQQ09715.1"/>
    </source>
</evidence>
<evidence type="ECO:0000313" key="3">
    <source>
        <dbReference type="Proteomes" id="UP000250321"/>
    </source>
</evidence>
<organism evidence="2 3">
    <name type="scientific">Prunus yedoensis var. nudiflora</name>
    <dbReference type="NCBI Taxonomy" id="2094558"/>
    <lineage>
        <taxon>Eukaryota</taxon>
        <taxon>Viridiplantae</taxon>
        <taxon>Streptophyta</taxon>
        <taxon>Embryophyta</taxon>
        <taxon>Tracheophyta</taxon>
        <taxon>Spermatophyta</taxon>
        <taxon>Magnoliopsida</taxon>
        <taxon>eudicotyledons</taxon>
        <taxon>Gunneridae</taxon>
        <taxon>Pentapetalae</taxon>
        <taxon>rosids</taxon>
        <taxon>fabids</taxon>
        <taxon>Rosales</taxon>
        <taxon>Rosaceae</taxon>
        <taxon>Amygdaloideae</taxon>
        <taxon>Amygdaleae</taxon>
        <taxon>Prunus</taxon>
    </lineage>
</organism>
<protein>
    <submittedName>
        <fullName evidence="2">Uncharacterized protein</fullName>
    </submittedName>
</protein>
<gene>
    <name evidence="2" type="ORF">Pyn_28251</name>
</gene>
<dbReference type="AlphaFoldDB" id="A0A314YMB1"/>
<sequence>MEEGNKGGKEMAGNKKFSTVAAAGRALSSQKIPDFVGLGREDFARIRWEEKGGKKLSQNWIGTIRVSLERTASNDYKMRPLQPSKHHPHLKSKLPFSPAKPSKFVL</sequence>
<reference evidence="2 3" key="1">
    <citation type="submission" date="2018-02" db="EMBL/GenBank/DDBJ databases">
        <title>Draft genome of wild Prunus yedoensis var. nudiflora.</title>
        <authorList>
            <person name="Baek S."/>
            <person name="Kim J.-H."/>
            <person name="Choi K."/>
            <person name="Kim G.-B."/>
            <person name="Cho A."/>
            <person name="Jang H."/>
            <person name="Shin C.-H."/>
            <person name="Yu H.-J."/>
            <person name="Mun J.-H."/>
        </authorList>
    </citation>
    <scope>NUCLEOTIDE SEQUENCE [LARGE SCALE GENOMIC DNA]</scope>
    <source>
        <strain evidence="3">cv. Jeju island</strain>
        <tissue evidence="2">Leaf</tissue>
    </source>
</reference>
<accession>A0A314YMB1</accession>
<dbReference type="EMBL" id="PJQY01000588">
    <property type="protein sequence ID" value="PQQ09715.1"/>
    <property type="molecule type" value="Genomic_DNA"/>
</dbReference>
<feature type="region of interest" description="Disordered" evidence="1">
    <location>
        <begin position="72"/>
        <end position="106"/>
    </location>
</feature>
<name>A0A314YMB1_PRUYE</name>
<evidence type="ECO:0000256" key="1">
    <source>
        <dbReference type="SAM" id="MobiDB-lite"/>
    </source>
</evidence>
<dbReference type="Proteomes" id="UP000250321">
    <property type="component" value="Unassembled WGS sequence"/>
</dbReference>
<keyword evidence="3" id="KW-1185">Reference proteome</keyword>